<keyword evidence="2" id="KW-1185">Reference proteome</keyword>
<evidence type="ECO:0000313" key="2">
    <source>
        <dbReference type="Proteomes" id="UP001140096"/>
    </source>
</evidence>
<dbReference type="EMBL" id="JANBUP010000573">
    <property type="protein sequence ID" value="KAJ2810947.1"/>
    <property type="molecule type" value="Genomic_DNA"/>
</dbReference>
<reference evidence="1" key="1">
    <citation type="submission" date="2022-07" db="EMBL/GenBank/DDBJ databases">
        <title>Phylogenomic reconstructions and comparative analyses of Kickxellomycotina fungi.</title>
        <authorList>
            <person name="Reynolds N.K."/>
            <person name="Stajich J.E."/>
            <person name="Barry K."/>
            <person name="Grigoriev I.V."/>
            <person name="Crous P."/>
            <person name="Smith M.E."/>
        </authorList>
    </citation>
    <scope>NUCLEOTIDE SEQUENCE</scope>
    <source>
        <strain evidence="1">CBS 102833</strain>
    </source>
</reference>
<name>A0ACC1LK85_9FUNG</name>
<comment type="caution">
    <text evidence="1">The sequence shown here is derived from an EMBL/GenBank/DDBJ whole genome shotgun (WGS) entry which is preliminary data.</text>
</comment>
<protein>
    <submittedName>
        <fullName evidence="1">Ferroxidase fet3</fullName>
    </submittedName>
</protein>
<accession>A0ACC1LK85</accession>
<sequence>MFRALLGIYIVAAAYLLLCQAARVVHDWDIGYLNINRDGYTTRRAIGVNGQLPIPPIYVTKGDTLIINVHNSLDVPTSIHAHGLFEKGTSFMDGAGLVTQCGIPPGDNFTYAINADQAGTFWIHGHYNHQNVDGLRTPLVIYDTEPPVLDYDEDKLVFLEEWYVNEFAVRMAEVLNPLVPFPPPPSFPYGLINGINGNDTTPITFAPGRKYRLRVINMSSTEWYKFSLPGHQLQIIEADGIDAVPYTVDGLDLGPGQRYSVVVTAHDTDAYNYQYNATLYANFVPFIPGMNPRYYTGLIEYKKGAPIKTIAPTADGQYVWSDDILLKAWDHQPLLSANKTFEWTISSHKYSNNITLAILDEMPFQPPLVPPLFSAFSMGDLALNETIYGPQTRAHVLRLGEVIEIVVHNPTILDHAMHLHGHAFQVTEYGPSGKPVDPDAPPILVRQFTDWPMRRDTFVVPAFHYAKVHFCADNPGVWMFHCHMDVHFAMGLAITFVEAPDVLQKQQVVPQALLDMCHKQGIVTEGNGAGNAGFNLTGLPPVPS</sequence>
<proteinExistence type="predicted"/>
<evidence type="ECO:0000313" key="1">
    <source>
        <dbReference type="EMBL" id="KAJ2810947.1"/>
    </source>
</evidence>
<organism evidence="1 2">
    <name type="scientific">Coemansia furcata</name>
    <dbReference type="NCBI Taxonomy" id="417177"/>
    <lineage>
        <taxon>Eukaryota</taxon>
        <taxon>Fungi</taxon>
        <taxon>Fungi incertae sedis</taxon>
        <taxon>Zoopagomycota</taxon>
        <taxon>Kickxellomycotina</taxon>
        <taxon>Kickxellomycetes</taxon>
        <taxon>Kickxellales</taxon>
        <taxon>Kickxellaceae</taxon>
        <taxon>Coemansia</taxon>
    </lineage>
</organism>
<gene>
    <name evidence="1" type="primary">FET3_9</name>
    <name evidence="1" type="ORF">H4S07_002373</name>
</gene>
<dbReference type="Proteomes" id="UP001140096">
    <property type="component" value="Unassembled WGS sequence"/>
</dbReference>